<gene>
    <name evidence="1" type="ORF">NW209_13680</name>
</gene>
<evidence type="ECO:0000313" key="2">
    <source>
        <dbReference type="Proteomes" id="UP001204579"/>
    </source>
</evidence>
<dbReference type="RefSeq" id="WP_022339662.1">
    <property type="nucleotide sequence ID" value="NZ_CAUBSI010000013.1"/>
</dbReference>
<organism evidence="1 2">
    <name type="scientific">Phocaeicola barnesiae</name>
    <dbReference type="NCBI Taxonomy" id="376804"/>
    <lineage>
        <taxon>Bacteria</taxon>
        <taxon>Pseudomonadati</taxon>
        <taxon>Bacteroidota</taxon>
        <taxon>Bacteroidia</taxon>
        <taxon>Bacteroidales</taxon>
        <taxon>Bacteroidaceae</taxon>
        <taxon>Phocaeicola</taxon>
    </lineage>
</organism>
<keyword evidence="1" id="KW-0449">Lipoprotein</keyword>
<proteinExistence type="predicted"/>
<name>A0AAW5NAT3_9BACT</name>
<protein>
    <submittedName>
        <fullName evidence="1">Gliding motility lipoprotein GldH</fullName>
    </submittedName>
</protein>
<keyword evidence="2" id="KW-1185">Reference proteome</keyword>
<accession>A0AAW5NAT3</accession>
<dbReference type="EMBL" id="JANRHJ010000018">
    <property type="protein sequence ID" value="MCR8875049.1"/>
    <property type="molecule type" value="Genomic_DNA"/>
</dbReference>
<dbReference type="AlphaFoldDB" id="A0AAW5NAT3"/>
<dbReference type="Pfam" id="PF14109">
    <property type="entry name" value="GldH_lipo"/>
    <property type="match status" value="2"/>
</dbReference>
<comment type="caution">
    <text evidence="1">The sequence shown here is derived from an EMBL/GenBank/DDBJ whole genome shotgun (WGS) entry which is preliminary data.</text>
</comment>
<evidence type="ECO:0000313" key="1">
    <source>
        <dbReference type="EMBL" id="MCR8875049.1"/>
    </source>
</evidence>
<dbReference type="InterPro" id="IPR020018">
    <property type="entry name" value="Motility-assoc_lipoprot_GldH"/>
</dbReference>
<reference evidence="1 2" key="1">
    <citation type="submission" date="2022-08" db="EMBL/GenBank/DDBJ databases">
        <authorList>
            <person name="Zeman M."/>
            <person name="Kubasova T."/>
        </authorList>
    </citation>
    <scope>NUCLEOTIDE SEQUENCE [LARGE SCALE GENOMIC DNA]</scope>
    <source>
        <strain evidence="1 2">ET62</strain>
    </source>
</reference>
<sequence length="179" mass="20608">MLSVLLLGGLAACHTDTVYHVYHPVSENGWSKQDTLTYTLSDSLKTGCYQLEVDIRHTEVYPYRDIWLELAFERRKPQQQLAVTSELEDSLDMNEPDIPTDSMMWVRDTLHFYLADEQGRWLKGGTIGSLYQFSAPARPFCLNEKDGKTFRIIHIMKDNPLQGIHDIGIRLFQPSSQTE</sequence>
<dbReference type="Proteomes" id="UP001204579">
    <property type="component" value="Unassembled WGS sequence"/>
</dbReference>